<comment type="caution">
    <text evidence="1">The sequence shown here is derived from an EMBL/GenBank/DDBJ whole genome shotgun (WGS) entry which is preliminary data.</text>
</comment>
<sequence>MLILITTDTDPFRFQRLAIPYLYRRPAFSERNFKGFSNAISANPSLGKHIREIDDTFASIIPHACNLTHLVAGGHQHLSWTTFLAIAQTAGATLEEFMGFETPAQPTPPSSAIFAQFTALRSFEWYYQCNRLRSAASRGLFDVVENVSAGAFPRLESLAVTPCECLSVFSKMLLPSLRHVVISYVDAEALDFLEAHGAKIRHLEVRHTGTDPVLPLCPNTETYTCHISMNHPGQELLGHYFEDGFENANLRKIIMSNLITPERYGHRQEEKRWAAFFSALAASEQLPALREINLRKFYWPTSAHEIAKCAWAGWAEMLLEHGIKMTDRAGIEWRTRLKGSHR</sequence>
<keyword evidence="2" id="KW-1185">Reference proteome</keyword>
<protein>
    <submittedName>
        <fullName evidence="1">Uncharacterized protein</fullName>
    </submittedName>
</protein>
<evidence type="ECO:0000313" key="2">
    <source>
        <dbReference type="Proteomes" id="UP001222325"/>
    </source>
</evidence>
<organism evidence="1 2">
    <name type="scientific">Mycena belliarum</name>
    <dbReference type="NCBI Taxonomy" id="1033014"/>
    <lineage>
        <taxon>Eukaryota</taxon>
        <taxon>Fungi</taxon>
        <taxon>Dikarya</taxon>
        <taxon>Basidiomycota</taxon>
        <taxon>Agaricomycotina</taxon>
        <taxon>Agaricomycetes</taxon>
        <taxon>Agaricomycetidae</taxon>
        <taxon>Agaricales</taxon>
        <taxon>Marasmiineae</taxon>
        <taxon>Mycenaceae</taxon>
        <taxon>Mycena</taxon>
    </lineage>
</organism>
<accession>A0AAD6XT70</accession>
<dbReference type="EMBL" id="JARJCN010000015">
    <property type="protein sequence ID" value="KAJ7093859.1"/>
    <property type="molecule type" value="Genomic_DNA"/>
</dbReference>
<gene>
    <name evidence="1" type="ORF">B0H15DRAFT_798934</name>
</gene>
<dbReference type="AlphaFoldDB" id="A0AAD6XT70"/>
<dbReference type="Proteomes" id="UP001222325">
    <property type="component" value="Unassembled WGS sequence"/>
</dbReference>
<proteinExistence type="predicted"/>
<name>A0AAD6XT70_9AGAR</name>
<reference evidence="1" key="1">
    <citation type="submission" date="2023-03" db="EMBL/GenBank/DDBJ databases">
        <title>Massive genome expansion in bonnet fungi (Mycena s.s.) driven by repeated elements and novel gene families across ecological guilds.</title>
        <authorList>
            <consortium name="Lawrence Berkeley National Laboratory"/>
            <person name="Harder C.B."/>
            <person name="Miyauchi S."/>
            <person name="Viragh M."/>
            <person name="Kuo A."/>
            <person name="Thoen E."/>
            <person name="Andreopoulos B."/>
            <person name="Lu D."/>
            <person name="Skrede I."/>
            <person name="Drula E."/>
            <person name="Henrissat B."/>
            <person name="Morin E."/>
            <person name="Kohler A."/>
            <person name="Barry K."/>
            <person name="LaButti K."/>
            <person name="Morin E."/>
            <person name="Salamov A."/>
            <person name="Lipzen A."/>
            <person name="Mereny Z."/>
            <person name="Hegedus B."/>
            <person name="Baldrian P."/>
            <person name="Stursova M."/>
            <person name="Weitz H."/>
            <person name="Taylor A."/>
            <person name="Grigoriev I.V."/>
            <person name="Nagy L.G."/>
            <person name="Martin F."/>
            <person name="Kauserud H."/>
        </authorList>
    </citation>
    <scope>NUCLEOTIDE SEQUENCE</scope>
    <source>
        <strain evidence="1">CBHHK173m</strain>
    </source>
</reference>
<evidence type="ECO:0000313" key="1">
    <source>
        <dbReference type="EMBL" id="KAJ7093859.1"/>
    </source>
</evidence>